<dbReference type="Proteomes" id="UP000315783">
    <property type="component" value="Unassembled WGS sequence"/>
</dbReference>
<protein>
    <submittedName>
        <fullName evidence="1">Uncharacterized protein</fullName>
    </submittedName>
</protein>
<accession>A0A545UQ11</accession>
<proteinExistence type="predicted"/>
<comment type="caution">
    <text evidence="1">The sequence shown here is derived from an EMBL/GenBank/DDBJ whole genome shotgun (WGS) entry which is preliminary data.</text>
</comment>
<sequence>MNSTSTNTNMTGMVKAPGNDSLGGGCLVDARLPRVEDLVPDGRDVFLAGLDADGAYNKTAWARCCARGEVFLAGSCYPYCDIPADTLRGGGGGTDKDKDRSKDDKDRVARDMKSCIGNIRVSTVFLANHTSAAAAAAAAQLPTAGLPKLLTIGMVLAYMMM</sequence>
<dbReference type="EMBL" id="SPUK01000018">
    <property type="protein sequence ID" value="TQV91548.1"/>
    <property type="molecule type" value="Genomic_DNA"/>
</dbReference>
<keyword evidence="2" id="KW-1185">Reference proteome</keyword>
<reference evidence="1 2" key="1">
    <citation type="journal article" date="2019" name="Appl. Microbiol. Biotechnol.">
        <title>Genome sequence of Isaria javanica and comparative genome analysis insights into family S53 peptidase evolution in fungal entomopathogens.</title>
        <authorList>
            <person name="Lin R."/>
            <person name="Zhang X."/>
            <person name="Xin B."/>
            <person name="Zou M."/>
            <person name="Gao Y."/>
            <person name="Qin F."/>
            <person name="Hu Q."/>
            <person name="Xie B."/>
            <person name="Cheng X."/>
        </authorList>
    </citation>
    <scope>NUCLEOTIDE SEQUENCE [LARGE SCALE GENOMIC DNA]</scope>
    <source>
        <strain evidence="1 2">IJ1G</strain>
    </source>
</reference>
<gene>
    <name evidence="1" type="ORF">IF1G_09614</name>
</gene>
<organism evidence="1 2">
    <name type="scientific">Cordyceps javanica</name>
    <dbReference type="NCBI Taxonomy" id="43265"/>
    <lineage>
        <taxon>Eukaryota</taxon>
        <taxon>Fungi</taxon>
        <taxon>Dikarya</taxon>
        <taxon>Ascomycota</taxon>
        <taxon>Pezizomycotina</taxon>
        <taxon>Sordariomycetes</taxon>
        <taxon>Hypocreomycetidae</taxon>
        <taxon>Hypocreales</taxon>
        <taxon>Cordycipitaceae</taxon>
        <taxon>Cordyceps</taxon>
    </lineage>
</organism>
<evidence type="ECO:0000313" key="2">
    <source>
        <dbReference type="Proteomes" id="UP000315783"/>
    </source>
</evidence>
<dbReference type="OrthoDB" id="10440444at2759"/>
<evidence type="ECO:0000313" key="1">
    <source>
        <dbReference type="EMBL" id="TQV91548.1"/>
    </source>
</evidence>
<dbReference type="AlphaFoldDB" id="A0A545UQ11"/>
<name>A0A545UQ11_9HYPO</name>